<reference evidence="1 2" key="1">
    <citation type="submission" date="2024-11" db="EMBL/GenBank/DDBJ databases">
        <authorList>
            <person name="Lucas J.A."/>
        </authorList>
    </citation>
    <scope>NUCLEOTIDE SEQUENCE [LARGE SCALE GENOMIC DNA]</scope>
    <source>
        <strain evidence="1 2">Z 5.4</strain>
    </source>
</reference>
<gene>
    <name evidence="1" type="ORF">ACJEBI_15010</name>
</gene>
<dbReference type="EMBL" id="JBJHQH010000010">
    <property type="protein sequence ID" value="MFK9092782.1"/>
    <property type="molecule type" value="Genomic_DNA"/>
</dbReference>
<sequence>MTVNHSGILSVDYFEAYFKLVILSRNYDIVQVNEFMTQNFFKGDLLIYGKETYHSFVTAYQNLKNNSK</sequence>
<keyword evidence="2" id="KW-1185">Reference proteome</keyword>
<organism evidence="1 2">
    <name type="scientific">Bacillus salipaludis</name>
    <dbReference type="NCBI Taxonomy" id="2547811"/>
    <lineage>
        <taxon>Bacteria</taxon>
        <taxon>Bacillati</taxon>
        <taxon>Bacillota</taxon>
        <taxon>Bacilli</taxon>
        <taxon>Bacillales</taxon>
        <taxon>Bacillaceae</taxon>
        <taxon>Bacillus</taxon>
    </lineage>
</organism>
<protein>
    <submittedName>
        <fullName evidence="1">Uncharacterized protein</fullName>
    </submittedName>
</protein>
<accession>A0ABW8RJI5</accession>
<proteinExistence type="predicted"/>
<evidence type="ECO:0000313" key="2">
    <source>
        <dbReference type="Proteomes" id="UP001623041"/>
    </source>
</evidence>
<dbReference type="RefSeq" id="WP_406581351.1">
    <property type="nucleotide sequence ID" value="NZ_JBJHQH010000010.1"/>
</dbReference>
<name>A0ABW8RJI5_9BACI</name>
<comment type="caution">
    <text evidence="1">The sequence shown here is derived from an EMBL/GenBank/DDBJ whole genome shotgun (WGS) entry which is preliminary data.</text>
</comment>
<evidence type="ECO:0000313" key="1">
    <source>
        <dbReference type="EMBL" id="MFK9092782.1"/>
    </source>
</evidence>
<dbReference type="Proteomes" id="UP001623041">
    <property type="component" value="Unassembled WGS sequence"/>
</dbReference>